<protein>
    <recommendedName>
        <fullName evidence="4">Stage II sporulation protein M</fullName>
    </recommendedName>
</protein>
<evidence type="ECO:0008006" key="4">
    <source>
        <dbReference type="Google" id="ProtNLM"/>
    </source>
</evidence>
<reference evidence="3" key="1">
    <citation type="submission" date="2016-10" db="EMBL/GenBank/DDBJ databases">
        <title>Sequence of Gallionella enrichment culture.</title>
        <authorList>
            <person name="Poehlein A."/>
            <person name="Muehling M."/>
            <person name="Daniel R."/>
        </authorList>
    </citation>
    <scope>NUCLEOTIDE SEQUENCE</scope>
</reference>
<feature type="transmembrane region" description="Helical" evidence="2">
    <location>
        <begin position="401"/>
        <end position="424"/>
    </location>
</feature>
<dbReference type="Pfam" id="PF01944">
    <property type="entry name" value="SpoIIM"/>
    <property type="match status" value="1"/>
</dbReference>
<keyword evidence="2" id="KW-1133">Transmembrane helix</keyword>
<feature type="transmembrane region" description="Helical" evidence="2">
    <location>
        <begin position="248"/>
        <end position="269"/>
    </location>
</feature>
<dbReference type="EMBL" id="MLJW01004077">
    <property type="protein sequence ID" value="OIQ70695.1"/>
    <property type="molecule type" value="Genomic_DNA"/>
</dbReference>
<dbReference type="InterPro" id="IPR002798">
    <property type="entry name" value="SpoIIM-like"/>
</dbReference>
<evidence type="ECO:0000313" key="3">
    <source>
        <dbReference type="EMBL" id="OIQ70695.1"/>
    </source>
</evidence>
<dbReference type="PANTHER" id="PTHR35337">
    <property type="entry name" value="SLR1478 PROTEIN"/>
    <property type="match status" value="1"/>
</dbReference>
<feature type="region of interest" description="Disordered" evidence="1">
    <location>
        <begin position="85"/>
        <end position="136"/>
    </location>
</feature>
<dbReference type="AlphaFoldDB" id="A0A1J5PSI3"/>
<feature type="transmembrane region" description="Helical" evidence="2">
    <location>
        <begin position="430"/>
        <end position="450"/>
    </location>
</feature>
<organism evidence="3">
    <name type="scientific">mine drainage metagenome</name>
    <dbReference type="NCBI Taxonomy" id="410659"/>
    <lineage>
        <taxon>unclassified sequences</taxon>
        <taxon>metagenomes</taxon>
        <taxon>ecological metagenomes</taxon>
    </lineage>
</organism>
<comment type="caution">
    <text evidence="3">The sequence shown here is derived from an EMBL/GenBank/DDBJ whole genome shotgun (WGS) entry which is preliminary data.</text>
</comment>
<accession>A0A1J5PSI3</accession>
<keyword evidence="2" id="KW-0812">Transmembrane</keyword>
<evidence type="ECO:0000256" key="1">
    <source>
        <dbReference type="SAM" id="MobiDB-lite"/>
    </source>
</evidence>
<keyword evidence="2" id="KW-0472">Membrane</keyword>
<evidence type="ECO:0000256" key="2">
    <source>
        <dbReference type="SAM" id="Phobius"/>
    </source>
</evidence>
<feature type="compositionally biased region" description="Low complexity" evidence="1">
    <location>
        <begin position="115"/>
        <end position="128"/>
    </location>
</feature>
<sequence length="477" mass="49906">MIATDPAVSHISPTPTSVRTSACRNRTGPPSSRTIRIPVASLPSDRPRVRVSTVTGATTMSSTRTPTLRIAPTWAFTSTPVPANVASATRTTAASTATSSAAPRNREANDAGRVSSSTPSPMTIPSCTAHLPAPTLPRSRVRCGRVSSVDLDAFTAVNTPHWERLDALGRQRRLTGAEADELVRLYQSTATDLSAIRSSAPDPAVITQLSQVLARARSRIAGAHEPSVRDVARFLVVSLPAALYRLRWWSVAVTALGVGLGVLAGVYVATHPHALAAMGTPSEQQQYVDQAFAAYYHPGAGFAGVVWTNNAWIAAQCIGLGISGIWPVMVLVQNSVMVGATGAVMASHGQLGLFLQLIAPHGQLELMSIFTAGAAGLRLFWTAIDPGPRARGQALAEEGRAIITVAIGLTGTLAVSGSIEGFVTGSGLPWWFKIAIGTVALAAFWVYTIALGRRAVAHGETGDLEPDRAGDVLPVVG</sequence>
<feature type="transmembrane region" description="Helical" evidence="2">
    <location>
        <begin position="364"/>
        <end position="381"/>
    </location>
</feature>
<feature type="region of interest" description="Disordered" evidence="1">
    <location>
        <begin position="1"/>
        <end position="37"/>
    </location>
</feature>
<gene>
    <name evidence="3" type="ORF">GALL_476900</name>
</gene>
<name>A0A1J5PSI3_9ZZZZ</name>
<dbReference type="PANTHER" id="PTHR35337:SF1">
    <property type="entry name" value="SLR1478 PROTEIN"/>
    <property type="match status" value="1"/>
</dbReference>
<feature type="compositionally biased region" description="Low complexity" evidence="1">
    <location>
        <begin position="86"/>
        <end position="102"/>
    </location>
</feature>
<feature type="compositionally biased region" description="Polar residues" evidence="1">
    <location>
        <begin position="11"/>
        <end position="34"/>
    </location>
</feature>
<proteinExistence type="predicted"/>